<dbReference type="EMBL" id="SNRY01000164">
    <property type="protein sequence ID" value="KAA6345579.1"/>
    <property type="molecule type" value="Genomic_DNA"/>
</dbReference>
<comment type="caution">
    <text evidence="1">The sequence shown here is derived from an EMBL/GenBank/DDBJ whole genome shotgun (WGS) entry which is preliminary data.</text>
</comment>
<feature type="non-terminal residue" evidence="1">
    <location>
        <position position="648"/>
    </location>
</feature>
<proteinExistence type="predicted"/>
<name>A0A5J4SHD1_9ZZZZ</name>
<evidence type="ECO:0000313" key="1">
    <source>
        <dbReference type="EMBL" id="KAA6345579.1"/>
    </source>
</evidence>
<protein>
    <submittedName>
        <fullName evidence="1">Uncharacterized protein</fullName>
    </submittedName>
</protein>
<reference evidence="1" key="1">
    <citation type="submission" date="2019-03" db="EMBL/GenBank/DDBJ databases">
        <title>Single cell metagenomics reveals metabolic interactions within the superorganism composed of flagellate Streblomastix strix and complex community of Bacteroidetes bacteria on its surface.</title>
        <authorList>
            <person name="Treitli S.C."/>
            <person name="Kolisko M."/>
            <person name="Husnik F."/>
            <person name="Keeling P."/>
            <person name="Hampl V."/>
        </authorList>
    </citation>
    <scope>NUCLEOTIDE SEQUENCE</scope>
    <source>
        <strain evidence="1">STM</strain>
    </source>
</reference>
<gene>
    <name evidence="1" type="ORF">EZS27_006844</name>
</gene>
<dbReference type="AlphaFoldDB" id="A0A5J4SHD1"/>
<accession>A0A5J4SHD1</accession>
<sequence>MLFKQIKFYNNLTDTQKYIVHLAAIVSNEISFYHLRQYLPANKKPLEKLIKETLEACTNEKILIETHSRQFDFNLKFIVWLFPSIPMHDMQTEWKNISAEYISFYSPRIIFLRNYLHALLFDKEQLPEQERKVKPYIDDFLPILTPLFTRPEYEPVLHLINSSFLEKIAESVVEDTVENLNNLSLFGEDKFNGNFKTSFWKELFLGNFDSALKKLHPEASPYPLFFIEASQQLLKENNPELAMSFFDRGMKKQRSTVKNVQIPLQAEYALYFMITLQAQPSEVAAPVIQKIIDSLTKREYTRTDSYFKLMCLSLQNNRNAVKQNSTRLQQMILNPDRQYYNLWAIIALYFIGEKPQEQLQEEALRIVEKAYDNGYLIQALEGAYALNQWWGENPAINRLYGKVKEELAYEPALSRMERQEDWEKNLTMLLGLGGKKAAESAGDKKGKYRVTYYLSPHSLQIQPVLQTLQKSGKWSAGKNIALKSLYEGKAKGMTEQDYRIAKQMYRPYDYYDNSYEFNDKAIKELIGHPYLFLNGSDNIPIELIEGKPIVNVAKNNKGYRLVCNLKDVDSGFFIQKETNTRYLVYDLTESQLQILTNLKEQNITVPEQGKDLLMKALSHLSTQLTVYSDLISTDTENVKKVPPDSRIR</sequence>
<organism evidence="1">
    <name type="scientific">termite gut metagenome</name>
    <dbReference type="NCBI Taxonomy" id="433724"/>
    <lineage>
        <taxon>unclassified sequences</taxon>
        <taxon>metagenomes</taxon>
        <taxon>organismal metagenomes</taxon>
    </lineage>
</organism>